<keyword evidence="5 8" id="KW-0677">Repeat</keyword>
<dbReference type="InterPro" id="IPR000184">
    <property type="entry name" value="Bac_surfAg_D15"/>
</dbReference>
<comment type="subcellular location">
    <subcellularLocation>
        <location evidence="8">Cell outer membrane</location>
    </subcellularLocation>
    <subcellularLocation>
        <location evidence="1">Membrane</location>
    </subcellularLocation>
</comment>
<keyword evidence="3 8" id="KW-0812">Transmembrane</keyword>
<comment type="similarity">
    <text evidence="8">Belongs to the BamA family.</text>
</comment>
<dbReference type="PIRSF" id="PIRSF006076">
    <property type="entry name" value="OM_assembly_OMP85"/>
    <property type="match status" value="1"/>
</dbReference>
<dbReference type="Proteomes" id="UP000655420">
    <property type="component" value="Unassembled WGS sequence"/>
</dbReference>
<evidence type="ECO:0000256" key="2">
    <source>
        <dbReference type="ARBA" id="ARBA00022452"/>
    </source>
</evidence>
<evidence type="ECO:0000256" key="1">
    <source>
        <dbReference type="ARBA" id="ARBA00004370"/>
    </source>
</evidence>
<dbReference type="GO" id="GO:0009279">
    <property type="term" value="C:cell outer membrane"/>
    <property type="evidence" value="ECO:0007669"/>
    <property type="project" value="UniProtKB-SubCell"/>
</dbReference>
<evidence type="ECO:0000256" key="6">
    <source>
        <dbReference type="ARBA" id="ARBA00023136"/>
    </source>
</evidence>
<dbReference type="Gene3D" id="2.40.160.50">
    <property type="entry name" value="membrane protein fhac: a member of the omp85/tpsb transporter family"/>
    <property type="match status" value="1"/>
</dbReference>
<evidence type="ECO:0000313" key="11">
    <source>
        <dbReference type="EMBL" id="MBK0398828.1"/>
    </source>
</evidence>
<dbReference type="Gene3D" id="3.10.20.310">
    <property type="entry name" value="membrane protein fhac"/>
    <property type="match status" value="5"/>
</dbReference>
<evidence type="ECO:0000259" key="10">
    <source>
        <dbReference type="PROSITE" id="PS51779"/>
    </source>
</evidence>
<dbReference type="InterPro" id="IPR034746">
    <property type="entry name" value="POTRA"/>
</dbReference>
<dbReference type="InterPro" id="IPR039910">
    <property type="entry name" value="D15-like"/>
</dbReference>
<dbReference type="GO" id="GO:0051205">
    <property type="term" value="P:protein insertion into membrane"/>
    <property type="evidence" value="ECO:0007669"/>
    <property type="project" value="UniProtKB-UniRule"/>
</dbReference>
<evidence type="ECO:0000256" key="3">
    <source>
        <dbReference type="ARBA" id="ARBA00022692"/>
    </source>
</evidence>
<keyword evidence="12" id="KW-1185">Reference proteome</keyword>
<keyword evidence="4 8" id="KW-0732">Signal</keyword>
<feature type="domain" description="POTRA" evidence="10">
    <location>
        <begin position="373"/>
        <end position="446"/>
    </location>
</feature>
<dbReference type="PANTHER" id="PTHR12815">
    <property type="entry name" value="SORTING AND ASSEMBLY MACHINERY SAMM50 PROTEIN FAMILY MEMBER"/>
    <property type="match status" value="1"/>
</dbReference>
<dbReference type="PROSITE" id="PS51779">
    <property type="entry name" value="POTRA"/>
    <property type="match status" value="3"/>
</dbReference>
<evidence type="ECO:0000313" key="12">
    <source>
        <dbReference type="Proteomes" id="UP000655420"/>
    </source>
</evidence>
<evidence type="ECO:0000256" key="5">
    <source>
        <dbReference type="ARBA" id="ARBA00022737"/>
    </source>
</evidence>
<keyword evidence="7 8" id="KW-0998">Cell outer membrane</keyword>
<keyword evidence="6 8" id="KW-0472">Membrane</keyword>
<dbReference type="NCBIfam" id="TIGR03303">
    <property type="entry name" value="OM_YaeT"/>
    <property type="match status" value="1"/>
</dbReference>
<dbReference type="RefSeq" id="WP_200608484.1">
    <property type="nucleotide sequence ID" value="NZ_JAEHHL010000002.1"/>
</dbReference>
<evidence type="ECO:0000256" key="7">
    <source>
        <dbReference type="ARBA" id="ARBA00023237"/>
    </source>
</evidence>
<organism evidence="11 12">
    <name type="scientific">Thermohalobaculum xanthum</name>
    <dbReference type="NCBI Taxonomy" id="2753746"/>
    <lineage>
        <taxon>Bacteria</taxon>
        <taxon>Pseudomonadati</taxon>
        <taxon>Pseudomonadota</taxon>
        <taxon>Alphaproteobacteria</taxon>
        <taxon>Rhodobacterales</taxon>
        <taxon>Paracoccaceae</taxon>
        <taxon>Thermohalobaculum</taxon>
    </lineage>
</organism>
<sequence length="785" mass="86399">MPRARVGLRARAMLRAVTCILLPLMALMPDPGLDRLGRLTVGSALAQSEQSDRQSLVVRGNRRIEVGTILAYMQIDPETPLTAEALNNGVRRLFDTGLFSDVRVIQEGGAIVVEVTENPSINQIAFEGNDALADEDLQQIISLRPRLPFTLSAAEADAQAIIEVYRRTGRYGAKVEPVIIERPENRVDLVFEIDEGDLTGVNSIDFVGNEVFSDRRLRGVIETSESGILASFLSSDVYDPDKLELDKELLRQFYLERGYADFTVLSATAELAPDGDGFYITFTVSEGPVYAFGALDVNVSARGLNPEDFLALIPDDLSGDTYDATRVEEIANEMTDLAGQKGFAFVQVRPRPTRNTEALTVDVIFEIQEGSRIFVERIEIEGNTATLDRVIRREIDLVEGDAFDARRVREAQRNIRALDFFSSVDIEAVQGSAEDRAVLKVKVAERSTGSLSFGIGYSTSAGPIGNVRVTERNFLGRGQTVQVGVTAAGDTQLYDFLFVEPRVLDRDLSASFRAFYLDDDRSDESSFEQKRAGVTPSIGFPLGERTDLGLRYSFLHDDITVASNASPAIKADEGKRNTSLVGYRLSYDQRNDEIEPTDGYLLSLDQEVAGLGGDSRFIRTRATAKGWQGFFDNEVVASLELEAAGIYSFGPNTRVTERYFLGSDTLRGFAQEGIGPRDIRTDDALGGNYMLAARFQVSFPIGLPDELGIYGGAFVDAGTVWHLDQTVYNPPPTVIDDKLYFRMAAGGLLFIDTPFGPLELSLGVPVIDKSYDESELFRLSIGTRF</sequence>
<protein>
    <recommendedName>
        <fullName evidence="8 9">Outer membrane protein assembly factor BamA</fullName>
    </recommendedName>
</protein>
<reference evidence="11" key="1">
    <citation type="submission" date="2020-12" db="EMBL/GenBank/DDBJ databases">
        <title>Bacterial taxonomy.</title>
        <authorList>
            <person name="Pan X."/>
        </authorList>
    </citation>
    <scope>NUCLEOTIDE SEQUENCE</scope>
    <source>
        <strain evidence="11">M0105</strain>
    </source>
</reference>
<gene>
    <name evidence="8 11" type="primary">bamA</name>
    <name evidence="11" type="ORF">H0I76_06480</name>
</gene>
<dbReference type="PANTHER" id="PTHR12815:SF23">
    <property type="entry name" value="OUTER MEMBRANE PROTEIN ASSEMBLY FACTOR BAMA"/>
    <property type="match status" value="1"/>
</dbReference>
<comment type="subunit">
    <text evidence="8">Part of the Bam complex.</text>
</comment>
<comment type="caution">
    <text evidence="11">The sequence shown here is derived from an EMBL/GenBank/DDBJ whole genome shotgun (WGS) entry which is preliminary data.</text>
</comment>
<dbReference type="AlphaFoldDB" id="A0A8J7M5U9"/>
<proteinExistence type="inferred from homology"/>
<accession>A0A8J7M5U9</accession>
<dbReference type="InterPro" id="IPR023707">
    <property type="entry name" value="OM_assembly_BamA"/>
</dbReference>
<feature type="domain" description="POTRA" evidence="10">
    <location>
        <begin position="51"/>
        <end position="118"/>
    </location>
</feature>
<evidence type="ECO:0000256" key="4">
    <source>
        <dbReference type="ARBA" id="ARBA00022729"/>
    </source>
</evidence>
<evidence type="ECO:0000256" key="9">
    <source>
        <dbReference type="NCBIfam" id="TIGR03303"/>
    </source>
</evidence>
<feature type="domain" description="POTRA" evidence="10">
    <location>
        <begin position="119"/>
        <end position="196"/>
    </location>
</feature>
<comment type="function">
    <text evidence="8">Part of the outer membrane protein assembly complex, which is involved in assembly and insertion of beta-barrel proteins into the outer membrane.</text>
</comment>
<dbReference type="EMBL" id="JAEHHL010000002">
    <property type="protein sequence ID" value="MBK0398828.1"/>
    <property type="molecule type" value="Genomic_DNA"/>
</dbReference>
<dbReference type="GO" id="GO:0043165">
    <property type="term" value="P:Gram-negative-bacterium-type cell outer membrane assembly"/>
    <property type="evidence" value="ECO:0007669"/>
    <property type="project" value="UniProtKB-UniRule"/>
</dbReference>
<keyword evidence="2 8" id="KW-1134">Transmembrane beta strand</keyword>
<dbReference type="InterPro" id="IPR010827">
    <property type="entry name" value="BamA/TamA_POTRA"/>
</dbReference>
<dbReference type="Pfam" id="PF01103">
    <property type="entry name" value="Omp85"/>
    <property type="match status" value="1"/>
</dbReference>
<name>A0A8J7M5U9_9RHOB</name>
<dbReference type="HAMAP" id="MF_01430">
    <property type="entry name" value="OM_assembly_BamA"/>
    <property type="match status" value="1"/>
</dbReference>
<dbReference type="Pfam" id="PF07244">
    <property type="entry name" value="POTRA"/>
    <property type="match status" value="4"/>
</dbReference>
<evidence type="ECO:0000256" key="8">
    <source>
        <dbReference type="HAMAP-Rule" id="MF_01430"/>
    </source>
</evidence>